<accession>A0A838YAB2</accession>
<comment type="caution">
    <text evidence="8">The sequence shown here is derived from an EMBL/GenBank/DDBJ whole genome shotgun (WGS) entry which is preliminary data.</text>
</comment>
<sequence>MQSVRGVHINGQWLDGMGSPLSLIDPVSGQPYATVSTADVTMLDDAVRAASAALPGWRSTPAAARGRLLERMARLIEAAGSPLVQLQMQCSGKPQAEAELDVADVVATFDYYATCCMQQALFSQEVQLPDPAFAASVQLLPVGVVGLIVPWNFPMVTSSWKLAPALAAGCTVVLKPSELTPLAEISLLKLLQEAGLPEGVVNLVCGGGETGAALAGHPGIAKLSFTGSNKTGQAVMHSAADRMARVSLELGGKSALVVLDDADLPQAVALAVAGAYFNAGQMCSATSRILVQQSLYPAFLDAMQQAVRAIQVGGPDDASTGMGPLISHAQQQRVVGFIHRGVAEGGRLLCDGRLQAESRPGCFVGPTLFIDLPGDSLLWREEIFGPVACIRSFRDDAEAIRLTNDSDYGLVATVVGSDAARSRQLAEQLDVGMVWLGTPQLIFPQTAWGGFKRSGIGRELGPWGLRSFQEVRHIVCNSAT</sequence>
<dbReference type="Pfam" id="PF00171">
    <property type="entry name" value="Aldedh"/>
    <property type="match status" value="1"/>
</dbReference>
<dbReference type="PANTHER" id="PTHR42804:SF1">
    <property type="entry name" value="ALDEHYDE DEHYDROGENASE-RELATED"/>
    <property type="match status" value="1"/>
</dbReference>
<reference evidence="8 9" key="1">
    <citation type="submission" date="2020-07" db="EMBL/GenBank/DDBJ databases">
        <title>Draft genome sequence of violacein-producing bacteria and related species.</title>
        <authorList>
            <person name="Wilson H.S."/>
            <person name="De Leon M.E."/>
        </authorList>
    </citation>
    <scope>NUCLEOTIDE SEQUENCE [LARGE SCALE GENOMIC DNA]</scope>
    <source>
        <strain evidence="8 9">HSC-21Su07</strain>
    </source>
</reference>
<dbReference type="EC" id="1.2.1.3" evidence="3"/>
<proteinExistence type="inferred from homology"/>
<evidence type="ECO:0000259" key="7">
    <source>
        <dbReference type="Pfam" id="PF00171"/>
    </source>
</evidence>
<dbReference type="AlphaFoldDB" id="A0A838YAB2"/>
<dbReference type="SUPFAM" id="SSF53720">
    <property type="entry name" value="ALDH-like"/>
    <property type="match status" value="1"/>
</dbReference>
<comment type="similarity">
    <text evidence="1 6">Belongs to the aldehyde dehydrogenase family.</text>
</comment>
<protein>
    <recommendedName>
        <fullName evidence="3">aldehyde dehydrogenase (NAD(+))</fullName>
        <ecNumber evidence="3">1.2.1.3</ecNumber>
    </recommendedName>
</protein>
<dbReference type="InterPro" id="IPR029510">
    <property type="entry name" value="Ald_DH_CS_GLU"/>
</dbReference>
<evidence type="ECO:0000313" key="9">
    <source>
        <dbReference type="Proteomes" id="UP000545606"/>
    </source>
</evidence>
<dbReference type="EMBL" id="JACERN010000017">
    <property type="protein sequence ID" value="MBA4707714.1"/>
    <property type="molecule type" value="Genomic_DNA"/>
</dbReference>
<dbReference type="GO" id="GO:0004029">
    <property type="term" value="F:aldehyde dehydrogenase (NAD+) activity"/>
    <property type="evidence" value="ECO:0007669"/>
    <property type="project" value="UniProtKB-EC"/>
</dbReference>
<dbReference type="Proteomes" id="UP000545606">
    <property type="component" value="Unassembled WGS sequence"/>
</dbReference>
<evidence type="ECO:0000313" key="8">
    <source>
        <dbReference type="EMBL" id="MBA4707714.1"/>
    </source>
</evidence>
<dbReference type="PROSITE" id="PS00070">
    <property type="entry name" value="ALDEHYDE_DEHYDR_CYS"/>
    <property type="match status" value="1"/>
</dbReference>
<dbReference type="PANTHER" id="PTHR42804">
    <property type="entry name" value="ALDEHYDE DEHYDROGENASE"/>
    <property type="match status" value="1"/>
</dbReference>
<dbReference type="InterPro" id="IPR016163">
    <property type="entry name" value="Ald_DH_C"/>
</dbReference>
<dbReference type="PROSITE" id="PS00687">
    <property type="entry name" value="ALDEHYDE_DEHYDR_GLU"/>
    <property type="match status" value="1"/>
</dbReference>
<evidence type="ECO:0000256" key="3">
    <source>
        <dbReference type="ARBA" id="ARBA00024226"/>
    </source>
</evidence>
<evidence type="ECO:0000256" key="4">
    <source>
        <dbReference type="ARBA" id="ARBA00049194"/>
    </source>
</evidence>
<dbReference type="InterPro" id="IPR016161">
    <property type="entry name" value="Ald_DH/histidinol_DH"/>
</dbReference>
<name>A0A838YAB2_9NEIS</name>
<dbReference type="FunFam" id="3.40.309.10:FF:000012">
    <property type="entry name" value="Betaine aldehyde dehydrogenase"/>
    <property type="match status" value="1"/>
</dbReference>
<evidence type="ECO:0000256" key="6">
    <source>
        <dbReference type="RuleBase" id="RU003345"/>
    </source>
</evidence>
<evidence type="ECO:0000256" key="2">
    <source>
        <dbReference type="ARBA" id="ARBA00023002"/>
    </source>
</evidence>
<dbReference type="Gene3D" id="3.40.309.10">
    <property type="entry name" value="Aldehyde Dehydrogenase, Chain A, domain 2"/>
    <property type="match status" value="1"/>
</dbReference>
<comment type="catalytic activity">
    <reaction evidence="4">
        <text>an aldehyde + NAD(+) + H2O = a carboxylate + NADH + 2 H(+)</text>
        <dbReference type="Rhea" id="RHEA:16185"/>
        <dbReference type="ChEBI" id="CHEBI:15377"/>
        <dbReference type="ChEBI" id="CHEBI:15378"/>
        <dbReference type="ChEBI" id="CHEBI:17478"/>
        <dbReference type="ChEBI" id="CHEBI:29067"/>
        <dbReference type="ChEBI" id="CHEBI:57540"/>
        <dbReference type="ChEBI" id="CHEBI:57945"/>
        <dbReference type="EC" id="1.2.1.3"/>
    </reaction>
</comment>
<keyword evidence="2 6" id="KW-0560">Oxidoreductase</keyword>
<keyword evidence="9" id="KW-1185">Reference proteome</keyword>
<gene>
    <name evidence="8" type="ORF">H2Z84_04830</name>
</gene>
<feature type="active site" evidence="5">
    <location>
        <position position="249"/>
    </location>
</feature>
<dbReference type="InterPro" id="IPR015590">
    <property type="entry name" value="Aldehyde_DH_dom"/>
</dbReference>
<feature type="domain" description="Aldehyde dehydrogenase" evidence="7">
    <location>
        <begin position="13"/>
        <end position="474"/>
    </location>
</feature>
<evidence type="ECO:0000256" key="5">
    <source>
        <dbReference type="PROSITE-ProRule" id="PRU10007"/>
    </source>
</evidence>
<dbReference type="Gene3D" id="3.40.605.10">
    <property type="entry name" value="Aldehyde Dehydrogenase, Chain A, domain 1"/>
    <property type="match status" value="1"/>
</dbReference>
<dbReference type="InterPro" id="IPR016160">
    <property type="entry name" value="Ald_DH_CS_CYS"/>
</dbReference>
<evidence type="ECO:0000256" key="1">
    <source>
        <dbReference type="ARBA" id="ARBA00009986"/>
    </source>
</evidence>
<organism evidence="8 9">
    <name type="scientific">Aquitalea aquatica</name>
    <dbReference type="NCBI Taxonomy" id="3044273"/>
    <lineage>
        <taxon>Bacteria</taxon>
        <taxon>Pseudomonadati</taxon>
        <taxon>Pseudomonadota</taxon>
        <taxon>Betaproteobacteria</taxon>
        <taxon>Neisseriales</taxon>
        <taxon>Chromobacteriaceae</taxon>
        <taxon>Aquitalea</taxon>
    </lineage>
</organism>
<dbReference type="InterPro" id="IPR016162">
    <property type="entry name" value="Ald_DH_N"/>
</dbReference>
<dbReference type="FunFam" id="3.40.605.10:FF:000007">
    <property type="entry name" value="NAD/NADP-dependent betaine aldehyde dehydrogenase"/>
    <property type="match status" value="1"/>
</dbReference>